<dbReference type="AlphaFoldDB" id="A0A6J6E9H0"/>
<evidence type="ECO:0000256" key="1">
    <source>
        <dbReference type="SAM" id="MobiDB-lite"/>
    </source>
</evidence>
<accession>A0A6J6E9H0</accession>
<name>A0A6J6E9H0_9ZZZZ</name>
<feature type="region of interest" description="Disordered" evidence="1">
    <location>
        <begin position="1"/>
        <end position="33"/>
    </location>
</feature>
<dbReference type="EMBL" id="CAEZSR010000101">
    <property type="protein sequence ID" value="CAB4571964.1"/>
    <property type="molecule type" value="Genomic_DNA"/>
</dbReference>
<evidence type="ECO:0000313" key="2">
    <source>
        <dbReference type="EMBL" id="CAB4571964.1"/>
    </source>
</evidence>
<sequence>MRVEGISEGSASQLTGNAFEQHAPVRVPDHRGVRPAQVVPNVDVRPEAVVDVHDSSPAATTRQEVEFKLPQRIVRIGAEEPGVVDRNGDGMITLSDLPFDYFQILRQSNRKLITPPSTDIPF</sequence>
<reference evidence="2" key="1">
    <citation type="submission" date="2020-05" db="EMBL/GenBank/DDBJ databases">
        <authorList>
            <person name="Chiriac C."/>
            <person name="Salcher M."/>
            <person name="Ghai R."/>
            <person name="Kavagutti S V."/>
        </authorList>
    </citation>
    <scope>NUCLEOTIDE SEQUENCE</scope>
</reference>
<feature type="compositionally biased region" description="Polar residues" evidence="1">
    <location>
        <begin position="9"/>
        <end position="18"/>
    </location>
</feature>
<gene>
    <name evidence="2" type="ORF">UFOPK1493_02455</name>
</gene>
<proteinExistence type="predicted"/>
<organism evidence="2">
    <name type="scientific">freshwater metagenome</name>
    <dbReference type="NCBI Taxonomy" id="449393"/>
    <lineage>
        <taxon>unclassified sequences</taxon>
        <taxon>metagenomes</taxon>
        <taxon>ecological metagenomes</taxon>
    </lineage>
</organism>
<protein>
    <submittedName>
        <fullName evidence="2">Unannotated protein</fullName>
    </submittedName>
</protein>